<feature type="compositionally biased region" description="Basic and acidic residues" evidence="10">
    <location>
        <begin position="588"/>
        <end position="629"/>
    </location>
</feature>
<keyword evidence="7" id="KW-0009">Actin-binding</keyword>
<protein>
    <recommendedName>
        <fullName evidence="8">Calmin</fullName>
    </recommendedName>
    <alternativeName>
        <fullName evidence="9">Calponin-like transmembrane domain protein</fullName>
    </alternativeName>
</protein>
<dbReference type="PROSITE" id="PS00020">
    <property type="entry name" value="ACTININ_2"/>
    <property type="match status" value="1"/>
</dbReference>
<evidence type="ECO:0000256" key="4">
    <source>
        <dbReference type="ARBA" id="ARBA00022737"/>
    </source>
</evidence>
<dbReference type="Gene3D" id="1.10.418.10">
    <property type="entry name" value="Calponin-like domain"/>
    <property type="match status" value="2"/>
</dbReference>
<dbReference type="GO" id="GO:0005640">
    <property type="term" value="C:nuclear outer membrane"/>
    <property type="evidence" value="ECO:0007669"/>
    <property type="project" value="TreeGrafter"/>
</dbReference>
<dbReference type="FunFam" id="1.10.418.10:FF:000063">
    <property type="entry name" value="Calmin"/>
    <property type="match status" value="1"/>
</dbReference>
<feature type="region of interest" description="Disordered" evidence="10">
    <location>
        <begin position="283"/>
        <end position="309"/>
    </location>
</feature>
<dbReference type="InterPro" id="IPR052403">
    <property type="entry name" value="LINC-complex_assoc"/>
</dbReference>
<dbReference type="PANTHER" id="PTHR47535">
    <property type="entry name" value="MUSCLE-SPECIFIC PROTEIN 300 KDA, ISOFORM G"/>
    <property type="match status" value="1"/>
</dbReference>
<evidence type="ECO:0000313" key="13">
    <source>
        <dbReference type="Proteomes" id="UP001460270"/>
    </source>
</evidence>
<dbReference type="FunFam" id="1.10.418.10:FF:000057">
    <property type="entry name" value="Calmin"/>
    <property type="match status" value="1"/>
</dbReference>
<evidence type="ECO:0000256" key="1">
    <source>
        <dbReference type="ARBA" id="ARBA00004211"/>
    </source>
</evidence>
<accession>A0AAW0NRW9</accession>
<comment type="caution">
    <text evidence="12">The sequence shown here is derived from an EMBL/GenBank/DDBJ whole genome shotgun (WGS) entry which is preliminary data.</text>
</comment>
<keyword evidence="2" id="KW-0597">Phosphoprotein</keyword>
<keyword evidence="13" id="KW-1185">Reference proteome</keyword>
<dbReference type="GO" id="GO:0005737">
    <property type="term" value="C:cytoplasm"/>
    <property type="evidence" value="ECO:0007669"/>
    <property type="project" value="TreeGrafter"/>
</dbReference>
<evidence type="ECO:0000256" key="5">
    <source>
        <dbReference type="ARBA" id="ARBA00022989"/>
    </source>
</evidence>
<dbReference type="SUPFAM" id="SSF47576">
    <property type="entry name" value="Calponin-homology domain, CH-domain"/>
    <property type="match status" value="1"/>
</dbReference>
<evidence type="ECO:0000256" key="6">
    <source>
        <dbReference type="ARBA" id="ARBA00023136"/>
    </source>
</evidence>
<evidence type="ECO:0000256" key="8">
    <source>
        <dbReference type="ARBA" id="ARBA00070333"/>
    </source>
</evidence>
<dbReference type="PANTHER" id="PTHR47535:SF9">
    <property type="entry name" value="CALPONIN-HOMOLOGY (CH) DOMAIN-CONTAINING PROTEIN"/>
    <property type="match status" value="1"/>
</dbReference>
<proteinExistence type="predicted"/>
<feature type="compositionally biased region" description="Basic and acidic residues" evidence="10">
    <location>
        <begin position="133"/>
        <end position="144"/>
    </location>
</feature>
<evidence type="ECO:0000313" key="12">
    <source>
        <dbReference type="EMBL" id="KAK7904402.1"/>
    </source>
</evidence>
<dbReference type="InterPro" id="IPR001589">
    <property type="entry name" value="Actinin_actin-bd_CS"/>
</dbReference>
<feature type="compositionally biased region" description="Basic and acidic residues" evidence="10">
    <location>
        <begin position="551"/>
        <end position="564"/>
    </location>
</feature>
<dbReference type="Proteomes" id="UP001460270">
    <property type="component" value="Unassembled WGS sequence"/>
</dbReference>
<dbReference type="GO" id="GO:0051015">
    <property type="term" value="F:actin filament binding"/>
    <property type="evidence" value="ECO:0007669"/>
    <property type="project" value="TreeGrafter"/>
</dbReference>
<dbReference type="GO" id="GO:0034993">
    <property type="term" value="C:meiotic nuclear membrane microtubule tethering complex"/>
    <property type="evidence" value="ECO:0007669"/>
    <property type="project" value="TreeGrafter"/>
</dbReference>
<feature type="region of interest" description="Disordered" evidence="10">
    <location>
        <begin position="322"/>
        <end position="419"/>
    </location>
</feature>
<feature type="domain" description="Calponin-homology (CH)" evidence="11">
    <location>
        <begin position="1"/>
        <end position="98"/>
    </location>
</feature>
<evidence type="ECO:0000256" key="7">
    <source>
        <dbReference type="ARBA" id="ARBA00023203"/>
    </source>
</evidence>
<organism evidence="12 13">
    <name type="scientific">Mugilogobius chulae</name>
    <name type="common">yellowstripe goby</name>
    <dbReference type="NCBI Taxonomy" id="88201"/>
    <lineage>
        <taxon>Eukaryota</taxon>
        <taxon>Metazoa</taxon>
        <taxon>Chordata</taxon>
        <taxon>Craniata</taxon>
        <taxon>Vertebrata</taxon>
        <taxon>Euteleostomi</taxon>
        <taxon>Actinopterygii</taxon>
        <taxon>Neopterygii</taxon>
        <taxon>Teleostei</taxon>
        <taxon>Neoteleostei</taxon>
        <taxon>Acanthomorphata</taxon>
        <taxon>Gobiaria</taxon>
        <taxon>Gobiiformes</taxon>
        <taxon>Gobioidei</taxon>
        <taxon>Gobiidae</taxon>
        <taxon>Gobionellinae</taxon>
        <taxon>Mugilogobius</taxon>
    </lineage>
</organism>
<evidence type="ECO:0000256" key="10">
    <source>
        <dbReference type="SAM" id="MobiDB-lite"/>
    </source>
</evidence>
<feature type="domain" description="Calponin-homology (CH)" evidence="11">
    <location>
        <begin position="147"/>
        <end position="251"/>
    </location>
</feature>
<evidence type="ECO:0000256" key="2">
    <source>
        <dbReference type="ARBA" id="ARBA00022553"/>
    </source>
</evidence>
<sequence length="1041" mass="116192">MNLHLEKCNPPIEVQDLFRDIQDGHILMALLEELSGCKLLHGFKKSSHRIFRLNNIAKVLSFLEERNVKLVSIDAADVADGNSSIILGLIWNIILFFQIKELTGNIRSQFPSCSSLSSLPTSSDSDTSSSTPSDERQTQTNPLREHTKAIKKLLQWVQRRTRKYGVAVQNFGNSWTSGLAFLAVIKSIDSSLVDMRKALLRTPRENLEDAFRIAHYSLGIPRLLEPEDVTLNTPDEQSIIMYVSQFLEHFPGIEEPEEPLQVIERSVSMGRLNFRETDMDHFRNGHRGGRVRERSYMFQRDSAAPPPKILISSVSEDRGIVSPPFRQAATRSWSTEDFLSDSSHMEDNIEETSSNVNVEPQKDEELSNSESPELRDSNSPTDSALPESVIGDSAISSPDSWMESEYNVTPEKFSESRSDCSLYDSGTQWDIYRATPVELTNSDEGLAPNEEKLSDEQKDSYIDEGICSLSSLESAQERVKQNENENENQKVQLERNEDVRQIDAQASDVLEAEKASLKCGSDSNGLGNDEEAIDSTKQPLKEEQANVSAKEQVKKEVQETHFDVDGENGLPNVENEIVEVNGTSQEEQNDRSKVDLERKDQVKQDEASRESEQHFDIESDAKDDLKLCDENDIAPSTSHETGTVLPPIAIMTIPLISISSEPDDQALSGSDIEENYSNYGQTEVSETKETEASVENDFEDHEVIASCFITENIDLIASEETSDFKSGNLDEEFEITESLEASEEYVEIIEDGKEVILQDVAKNVQSGLHSDEMVILVSDHEEKLSNTISNPQETSMDTVKPNGKVVFIANSSEGNLFKDFGGPVEELVDLEPMDLFYPDKEVPLYTDPAETDVQSWPSVLSVSPLQPAPASNDLLDEQPYTQPEDDWIGQEVKTEVKLSPTESQVPDAVFDPPAWFGDNSAEPVSNEEEITDLRSVSASARDATDPMRSYINSSGGDGGGLDGNQIAPVLRHRKGPRSSESSDNQRNKTSAASKDHISDYGLGDSWEPYVLLLLWLLLYCFWVLPQVDLKAVPSLFFNTRQ</sequence>
<keyword evidence="6" id="KW-0472">Membrane</keyword>
<name>A0AAW0NRW9_9GOBI</name>
<dbReference type="AlphaFoldDB" id="A0AAW0NRW9"/>
<feature type="region of interest" description="Disordered" evidence="10">
    <location>
        <begin position="113"/>
        <end position="144"/>
    </location>
</feature>
<dbReference type="InterPro" id="IPR036872">
    <property type="entry name" value="CH_dom_sf"/>
</dbReference>
<gene>
    <name evidence="12" type="ORF">WMY93_017009</name>
</gene>
<feature type="region of interest" description="Disordered" evidence="10">
    <location>
        <begin position="899"/>
        <end position="997"/>
    </location>
</feature>
<evidence type="ECO:0000256" key="3">
    <source>
        <dbReference type="ARBA" id="ARBA00022692"/>
    </source>
</evidence>
<feature type="compositionally biased region" description="Basic and acidic residues" evidence="10">
    <location>
        <begin position="492"/>
        <end position="501"/>
    </location>
</feature>
<feature type="compositionally biased region" description="Low complexity" evidence="10">
    <location>
        <begin position="113"/>
        <end position="132"/>
    </location>
</feature>
<evidence type="ECO:0000256" key="9">
    <source>
        <dbReference type="ARBA" id="ARBA00082870"/>
    </source>
</evidence>
<evidence type="ECO:0000259" key="11">
    <source>
        <dbReference type="PROSITE" id="PS50021"/>
    </source>
</evidence>
<keyword evidence="5" id="KW-1133">Transmembrane helix</keyword>
<feature type="compositionally biased region" description="Basic and acidic residues" evidence="10">
    <location>
        <begin position="449"/>
        <end position="461"/>
    </location>
</feature>
<keyword evidence="4" id="KW-0677">Repeat</keyword>
<dbReference type="EMBL" id="JBBPFD010000012">
    <property type="protein sequence ID" value="KAK7904402.1"/>
    <property type="molecule type" value="Genomic_DNA"/>
</dbReference>
<dbReference type="PROSITE" id="PS50021">
    <property type="entry name" value="CH"/>
    <property type="match status" value="2"/>
</dbReference>
<dbReference type="Pfam" id="PF00307">
    <property type="entry name" value="CH"/>
    <property type="match status" value="2"/>
</dbReference>
<feature type="compositionally biased region" description="Polar residues" evidence="10">
    <location>
        <begin position="978"/>
        <end position="992"/>
    </location>
</feature>
<keyword evidence="3" id="KW-0812">Transmembrane</keyword>
<dbReference type="GO" id="GO:0007097">
    <property type="term" value="P:nuclear migration"/>
    <property type="evidence" value="ECO:0007669"/>
    <property type="project" value="TreeGrafter"/>
</dbReference>
<feature type="compositionally biased region" description="Polar residues" evidence="10">
    <location>
        <begin position="329"/>
        <end position="342"/>
    </location>
</feature>
<feature type="region of interest" description="Disordered" evidence="10">
    <location>
        <begin position="440"/>
        <end position="642"/>
    </location>
</feature>
<dbReference type="InterPro" id="IPR001715">
    <property type="entry name" value="CH_dom"/>
</dbReference>
<reference evidence="13" key="1">
    <citation type="submission" date="2024-04" db="EMBL/GenBank/DDBJ databases">
        <title>Salinicola lusitanus LLJ914,a marine bacterium isolated from the Okinawa Trough.</title>
        <authorList>
            <person name="Li J."/>
        </authorList>
    </citation>
    <scope>NUCLEOTIDE SEQUENCE [LARGE SCALE GENOMIC DNA]</scope>
</reference>
<comment type="subcellular location">
    <subcellularLocation>
        <location evidence="1">Membrane</location>
        <topology evidence="1">Single-pass type IV membrane protein</topology>
    </subcellularLocation>
</comment>
<dbReference type="SMART" id="SM00033">
    <property type="entry name" value="CH"/>
    <property type="match status" value="2"/>
</dbReference>